<dbReference type="AlphaFoldDB" id="A0A7R9FX51"/>
<evidence type="ECO:0000256" key="1">
    <source>
        <dbReference type="SAM" id="MobiDB-lite"/>
    </source>
</evidence>
<name>A0A7R9FX51_TIMSH</name>
<proteinExistence type="predicted"/>
<evidence type="ECO:0000313" key="2">
    <source>
        <dbReference type="EMBL" id="CAD7258711.1"/>
    </source>
</evidence>
<feature type="region of interest" description="Disordered" evidence="1">
    <location>
        <begin position="81"/>
        <end position="102"/>
    </location>
</feature>
<dbReference type="EMBL" id="OC000938">
    <property type="protein sequence ID" value="CAD7258711.1"/>
    <property type="molecule type" value="Genomic_DNA"/>
</dbReference>
<feature type="region of interest" description="Disordered" evidence="1">
    <location>
        <begin position="1"/>
        <end position="25"/>
    </location>
</feature>
<feature type="region of interest" description="Disordered" evidence="1">
    <location>
        <begin position="278"/>
        <end position="323"/>
    </location>
</feature>
<accession>A0A7R9FX51</accession>
<reference evidence="2" key="1">
    <citation type="submission" date="2020-11" db="EMBL/GenBank/DDBJ databases">
        <authorList>
            <person name="Tran Van P."/>
        </authorList>
    </citation>
    <scope>NUCLEOTIDE SEQUENCE</scope>
</reference>
<protein>
    <submittedName>
        <fullName evidence="2">Uncharacterized protein</fullName>
    </submittedName>
</protein>
<feature type="compositionally biased region" description="Low complexity" evidence="1">
    <location>
        <begin position="307"/>
        <end position="316"/>
    </location>
</feature>
<organism evidence="2">
    <name type="scientific">Timema shepardi</name>
    <name type="common">Walking stick</name>
    <dbReference type="NCBI Taxonomy" id="629360"/>
    <lineage>
        <taxon>Eukaryota</taxon>
        <taxon>Metazoa</taxon>
        <taxon>Ecdysozoa</taxon>
        <taxon>Arthropoda</taxon>
        <taxon>Hexapoda</taxon>
        <taxon>Insecta</taxon>
        <taxon>Pterygota</taxon>
        <taxon>Neoptera</taxon>
        <taxon>Polyneoptera</taxon>
        <taxon>Phasmatodea</taxon>
        <taxon>Timematodea</taxon>
        <taxon>Timematoidea</taxon>
        <taxon>Timematidae</taxon>
        <taxon>Timema</taxon>
    </lineage>
</organism>
<sequence length="531" mass="58291">MGIASVIDKPMASPVGNLPETSAGIPNAATKEMSNFLPDTVTPVSRSDDIFEGLPCHRCEVNFSLTHRNPREQVPLGDLADCSLHPTTTDMSQEPDSPSCRPDPDIPAHSVQRIVPREKIDVSSGYEPLEMIPERKQISSSSHKRSRLEDKPGIRNSHVNSGTYLESFIACPPSIRAKDGGPNLYENNSHPLLEKCSINPQTIASLWRSQERLDMNVPSNGNHGIGPEDTSNRIEVDQWVLSPLLMAISTEAPSSEICVQEDSFEHTIARRLLDESCGNSSPRGINLCDGVPSEEDDIGNVSPPLRRSPSQEPESVPESRRASRCLTPDSLKDYHAWRRRGWISSHALPFFSVSAVSTDDDMELANALVMLSSTAEDGEIEVRISVSLVDRMPGSVGSDAVFLCPVNPCQGVGSMIQLHGSQPRLIGLIKCGIRNHRPDDFYISLALRFVLRMRTADGPTKDHVVLKTSYTLINLPKYSVEQLIERGLPVPQPTILGPSAYIPPDETKRAGYDAFEPDLKVLPGIGERLHI</sequence>
<feature type="region of interest" description="Disordered" evidence="1">
    <location>
        <begin position="131"/>
        <end position="159"/>
    </location>
</feature>
<feature type="compositionally biased region" description="Polar residues" evidence="1">
    <location>
        <begin position="85"/>
        <end position="96"/>
    </location>
</feature>
<gene>
    <name evidence="2" type="ORF">TSIB3V08_LOCUS2935</name>
</gene>